<dbReference type="AlphaFoldDB" id="A0A939EEJ8"/>
<feature type="region of interest" description="Disordered" evidence="1">
    <location>
        <begin position="112"/>
        <end position="174"/>
    </location>
</feature>
<protein>
    <submittedName>
        <fullName evidence="2">Uncharacterized protein</fullName>
    </submittedName>
</protein>
<feature type="region of interest" description="Disordered" evidence="1">
    <location>
        <begin position="199"/>
        <end position="227"/>
    </location>
</feature>
<dbReference type="Proteomes" id="UP000664096">
    <property type="component" value="Unassembled WGS sequence"/>
</dbReference>
<feature type="compositionally biased region" description="Basic and acidic residues" evidence="1">
    <location>
        <begin position="162"/>
        <end position="174"/>
    </location>
</feature>
<sequence>MTAVEGVTTAGQTSSSKAGQTDPGFRPDALKNAGKAENRSFSFADFIDVINPLQHIPGVAEIYRSITNDQISDEARKTGNVIYGFALGGPVGVGAMMAYNAVGDRWSAGADQQAPAGVASAEQTPVPSGPTEGAGMDSEVGTETGSAPVPDPKPAEISGEVPGKKPAERADRAEVMGETVAAAKAPTGVPLNLAELISGSRQTKDATQKTAISAKAPTSTEASSVSYLEGAAEKQRVEPYLPDQDDLGHLATHQANRLPLDVLKALQERHAQRTASERT</sequence>
<name>A0A939EEJ8_9HYPH</name>
<feature type="region of interest" description="Disordered" evidence="1">
    <location>
        <begin position="1"/>
        <end position="31"/>
    </location>
</feature>
<comment type="caution">
    <text evidence="2">The sequence shown here is derived from an EMBL/GenBank/DDBJ whole genome shotgun (WGS) entry which is preliminary data.</text>
</comment>
<dbReference type="EMBL" id="JAEKJZ010000001">
    <property type="protein sequence ID" value="MBN9670703.1"/>
    <property type="molecule type" value="Genomic_DNA"/>
</dbReference>
<dbReference type="RefSeq" id="WP_207140164.1">
    <property type="nucleotide sequence ID" value="NZ_JAEKJZ010000001.1"/>
</dbReference>
<evidence type="ECO:0000313" key="2">
    <source>
        <dbReference type="EMBL" id="MBN9670703.1"/>
    </source>
</evidence>
<reference evidence="2" key="1">
    <citation type="submission" date="2020-12" db="EMBL/GenBank/DDBJ databases">
        <title>Oil enriched cultivation method for isolating marine PHA-producing bacteria.</title>
        <authorList>
            <person name="Zheng W."/>
            <person name="Yu S."/>
            <person name="Huang Y."/>
        </authorList>
    </citation>
    <scope>NUCLEOTIDE SEQUENCE</scope>
    <source>
        <strain evidence="2">SY-2-12</strain>
    </source>
</reference>
<gene>
    <name evidence="2" type="ORF">JF539_10175</name>
</gene>
<organism evidence="2 3">
    <name type="scientific">Roseibium aggregatum</name>
    <dbReference type="NCBI Taxonomy" id="187304"/>
    <lineage>
        <taxon>Bacteria</taxon>
        <taxon>Pseudomonadati</taxon>
        <taxon>Pseudomonadota</taxon>
        <taxon>Alphaproteobacteria</taxon>
        <taxon>Hyphomicrobiales</taxon>
        <taxon>Stappiaceae</taxon>
        <taxon>Roseibium</taxon>
    </lineage>
</organism>
<feature type="compositionally biased region" description="Polar residues" evidence="1">
    <location>
        <begin position="208"/>
        <end position="226"/>
    </location>
</feature>
<feature type="compositionally biased region" description="Polar residues" evidence="1">
    <location>
        <begin position="9"/>
        <end position="19"/>
    </location>
</feature>
<evidence type="ECO:0000313" key="3">
    <source>
        <dbReference type="Proteomes" id="UP000664096"/>
    </source>
</evidence>
<proteinExistence type="predicted"/>
<accession>A0A939EEJ8</accession>
<evidence type="ECO:0000256" key="1">
    <source>
        <dbReference type="SAM" id="MobiDB-lite"/>
    </source>
</evidence>